<gene>
    <name evidence="4" type="ORF">AVDCRST_MAG18-4682</name>
</gene>
<proteinExistence type="predicted"/>
<keyword evidence="3" id="KW-0812">Transmembrane</keyword>
<protein>
    <recommendedName>
        <fullName evidence="5">ABC transmembrane type-1 domain-containing protein</fullName>
    </recommendedName>
</protein>
<evidence type="ECO:0008006" key="5">
    <source>
        <dbReference type="Google" id="ProtNLM"/>
    </source>
</evidence>
<evidence type="ECO:0000313" key="4">
    <source>
        <dbReference type="EMBL" id="CAA9589621.1"/>
    </source>
</evidence>
<feature type="transmembrane region" description="Helical" evidence="3">
    <location>
        <begin position="78"/>
        <end position="99"/>
    </location>
</feature>
<dbReference type="InterPro" id="IPR050366">
    <property type="entry name" value="BP-dependent_transpt_permease"/>
</dbReference>
<feature type="transmembrane region" description="Helical" evidence="3">
    <location>
        <begin position="20"/>
        <end position="41"/>
    </location>
</feature>
<dbReference type="PANTHER" id="PTHR43386:SF1">
    <property type="entry name" value="D,D-DIPEPTIDE TRANSPORT SYSTEM PERMEASE PROTEIN DDPC-RELATED"/>
    <property type="match status" value="1"/>
</dbReference>
<dbReference type="GO" id="GO:0005886">
    <property type="term" value="C:plasma membrane"/>
    <property type="evidence" value="ECO:0007669"/>
    <property type="project" value="UniProtKB-SubCell"/>
</dbReference>
<dbReference type="PANTHER" id="PTHR43386">
    <property type="entry name" value="OLIGOPEPTIDE TRANSPORT SYSTEM PERMEASE PROTEIN APPC"/>
    <property type="match status" value="1"/>
</dbReference>
<keyword evidence="2" id="KW-0813">Transport</keyword>
<keyword evidence="3" id="KW-1133">Transmembrane helix</keyword>
<sequence length="110" mass="11566">MRGELRRGHVEAARILARHILPATVPIATAKFVLTMQYAILAEASLAFLGLGDPATVSWGGTARRAASYGLIFATDAWRWWLLPPLAGIAAAIAAFALVGRPLDDAGDAG</sequence>
<organism evidence="4">
    <name type="scientific">uncultured Thermomicrobiales bacterium</name>
    <dbReference type="NCBI Taxonomy" id="1645740"/>
    <lineage>
        <taxon>Bacteria</taxon>
        <taxon>Pseudomonadati</taxon>
        <taxon>Thermomicrobiota</taxon>
        <taxon>Thermomicrobia</taxon>
        <taxon>Thermomicrobiales</taxon>
        <taxon>environmental samples</taxon>
    </lineage>
</organism>
<evidence type="ECO:0000256" key="3">
    <source>
        <dbReference type="SAM" id="Phobius"/>
    </source>
</evidence>
<evidence type="ECO:0000256" key="1">
    <source>
        <dbReference type="ARBA" id="ARBA00004651"/>
    </source>
</evidence>
<keyword evidence="3" id="KW-0472">Membrane</keyword>
<dbReference type="EMBL" id="CADCWN010000377">
    <property type="protein sequence ID" value="CAA9589621.1"/>
    <property type="molecule type" value="Genomic_DNA"/>
</dbReference>
<evidence type="ECO:0000256" key="2">
    <source>
        <dbReference type="ARBA" id="ARBA00022448"/>
    </source>
</evidence>
<accession>A0A6J4VUI2</accession>
<dbReference type="AlphaFoldDB" id="A0A6J4VUI2"/>
<name>A0A6J4VUI2_9BACT</name>
<comment type="subcellular location">
    <subcellularLocation>
        <location evidence="1">Cell membrane</location>
        <topology evidence="1">Multi-pass membrane protein</topology>
    </subcellularLocation>
</comment>
<reference evidence="4" key="1">
    <citation type="submission" date="2020-02" db="EMBL/GenBank/DDBJ databases">
        <authorList>
            <person name="Meier V. D."/>
        </authorList>
    </citation>
    <scope>NUCLEOTIDE SEQUENCE</scope>
    <source>
        <strain evidence="4">AVDCRST_MAG18</strain>
    </source>
</reference>